<name>A0A7C8MBR6_9PLEO</name>
<feature type="region of interest" description="Disordered" evidence="1">
    <location>
        <begin position="1"/>
        <end position="133"/>
    </location>
</feature>
<dbReference type="Proteomes" id="UP000481861">
    <property type="component" value="Unassembled WGS sequence"/>
</dbReference>
<sequence length="133" mass="13530">MSSSLMDTEPGGEQTPYEGEASDMQPHAKLAGQLGDPSTHTRAPTHAPAARDPSAPNTHGISTADKIRYGQAIQEGGMGGKTDSVTGEAKSAGGFGGAKAKEEGGGQDDGEAARTRREQGYGGEADMDRDIGA</sequence>
<evidence type="ECO:0000313" key="2">
    <source>
        <dbReference type="EMBL" id="KAF2872921.1"/>
    </source>
</evidence>
<dbReference type="EMBL" id="JAADJZ010000008">
    <property type="protein sequence ID" value="KAF2872921.1"/>
    <property type="molecule type" value="Genomic_DNA"/>
</dbReference>
<reference evidence="2 3" key="1">
    <citation type="submission" date="2020-01" db="EMBL/GenBank/DDBJ databases">
        <authorList>
            <consortium name="DOE Joint Genome Institute"/>
            <person name="Haridas S."/>
            <person name="Albert R."/>
            <person name="Binder M."/>
            <person name="Bloem J."/>
            <person name="Labutti K."/>
            <person name="Salamov A."/>
            <person name="Andreopoulos B."/>
            <person name="Baker S.E."/>
            <person name="Barry K."/>
            <person name="Bills G."/>
            <person name="Bluhm B.H."/>
            <person name="Cannon C."/>
            <person name="Castanera R."/>
            <person name="Culley D.E."/>
            <person name="Daum C."/>
            <person name="Ezra D."/>
            <person name="Gonzalez J.B."/>
            <person name="Henrissat B."/>
            <person name="Kuo A."/>
            <person name="Liang C."/>
            <person name="Lipzen A."/>
            <person name="Lutzoni F."/>
            <person name="Magnuson J."/>
            <person name="Mondo S."/>
            <person name="Nolan M."/>
            <person name="Ohm R."/>
            <person name="Pangilinan J."/>
            <person name="Park H.-J.H."/>
            <person name="Ramirez L."/>
            <person name="Alfaro M."/>
            <person name="Sun H."/>
            <person name="Tritt A."/>
            <person name="Yoshinaga Y."/>
            <person name="Zwiers L.-H.L."/>
            <person name="Turgeon B.G."/>
            <person name="Goodwin S.B."/>
            <person name="Spatafora J.W."/>
            <person name="Crous P.W."/>
            <person name="Grigoriev I.V."/>
        </authorList>
    </citation>
    <scope>NUCLEOTIDE SEQUENCE [LARGE SCALE GENOMIC DNA]</scope>
    <source>
        <strain evidence="2 3">CBS 611.86</strain>
    </source>
</reference>
<proteinExistence type="predicted"/>
<protein>
    <submittedName>
        <fullName evidence="2">Uncharacterized protein</fullName>
    </submittedName>
</protein>
<feature type="compositionally biased region" description="Low complexity" evidence="1">
    <location>
        <begin position="40"/>
        <end position="51"/>
    </location>
</feature>
<accession>A0A7C8MBR6</accession>
<keyword evidence="3" id="KW-1185">Reference proteome</keyword>
<evidence type="ECO:0000313" key="3">
    <source>
        <dbReference type="Proteomes" id="UP000481861"/>
    </source>
</evidence>
<organism evidence="2 3">
    <name type="scientific">Massariosphaeria phaeospora</name>
    <dbReference type="NCBI Taxonomy" id="100035"/>
    <lineage>
        <taxon>Eukaryota</taxon>
        <taxon>Fungi</taxon>
        <taxon>Dikarya</taxon>
        <taxon>Ascomycota</taxon>
        <taxon>Pezizomycotina</taxon>
        <taxon>Dothideomycetes</taxon>
        <taxon>Pleosporomycetidae</taxon>
        <taxon>Pleosporales</taxon>
        <taxon>Pleosporales incertae sedis</taxon>
        <taxon>Massariosphaeria</taxon>
    </lineage>
</organism>
<comment type="caution">
    <text evidence="2">The sequence shown here is derived from an EMBL/GenBank/DDBJ whole genome shotgun (WGS) entry which is preliminary data.</text>
</comment>
<evidence type="ECO:0000256" key="1">
    <source>
        <dbReference type="SAM" id="MobiDB-lite"/>
    </source>
</evidence>
<dbReference type="OrthoDB" id="5386823at2759"/>
<dbReference type="AlphaFoldDB" id="A0A7C8MBR6"/>
<gene>
    <name evidence="2" type="ORF">BDV95DRAFT_360580</name>
</gene>